<feature type="region of interest" description="Disordered" evidence="2">
    <location>
        <begin position="116"/>
        <end position="150"/>
    </location>
</feature>
<evidence type="ECO:0000313" key="4">
    <source>
        <dbReference type="EMBL" id="MDR7192005.1"/>
    </source>
</evidence>
<dbReference type="Proteomes" id="UP001256588">
    <property type="component" value="Unassembled WGS sequence"/>
</dbReference>
<reference evidence="4 5" key="1">
    <citation type="submission" date="2023-07" db="EMBL/GenBank/DDBJ databases">
        <title>Sorghum-associated microbial communities from plants grown in Nebraska, USA.</title>
        <authorList>
            <person name="Schachtman D."/>
        </authorList>
    </citation>
    <scope>NUCLEOTIDE SEQUENCE [LARGE SCALE GENOMIC DNA]</scope>
    <source>
        <strain evidence="4 5">4099</strain>
    </source>
</reference>
<proteinExistence type="predicted"/>
<evidence type="ECO:0000313" key="5">
    <source>
        <dbReference type="Proteomes" id="UP001256588"/>
    </source>
</evidence>
<dbReference type="InterPro" id="IPR001623">
    <property type="entry name" value="DnaJ_domain"/>
</dbReference>
<feature type="transmembrane region" description="Helical" evidence="3">
    <location>
        <begin position="347"/>
        <end position="372"/>
    </location>
</feature>
<evidence type="ECO:0000256" key="2">
    <source>
        <dbReference type="SAM" id="MobiDB-lite"/>
    </source>
</evidence>
<feature type="compositionally biased region" description="Basic and acidic residues" evidence="2">
    <location>
        <begin position="116"/>
        <end position="127"/>
    </location>
</feature>
<dbReference type="RefSeq" id="WP_310232837.1">
    <property type="nucleotide sequence ID" value="NZ_JAVDWO010000002.1"/>
</dbReference>
<sequence length="522" mass="57812">MSWALDWLQLPHDADERTIKRAYAGRLKTTRPDTDPDGFQQLHEAYQAALAWSRHRDAFAYVEDTDDDAGGHDDAPAPSEDDIPDGAYRTVLTLDELLAATGAPSTAMPLQDIDGADLRDADDHDARAPNPPAADTRPAHAEPPLPHEDPAADLEIDIDALCAAIIEQACASHERSLLAWLHQRHELWSLQVKPRVGAYLIATLHAQVPPIGRDAFNALLDFFGLDQVGAGHDAYALQVLGERMQLAWELVPGRADVLARRTTATTNERVTERDVRRMLDVLRSPYNVWAALFRSVVPKETSRFRAFLQTLGYGLHPLPDDIDRDQVAFWSQVSDTQRMTRPRAYAALMRCAVYGAALTLLAVLLSVLVEWLSNGRRSLGLEALDVFAASSLGLAALWWARIGFQIYLRWQGAPEGAATFAPRVRLLWVPILAVSALIVLHAFGAKDPGTLLAVAAAFTALARFLRRRPGTTRFHGGVIAGAFLFLKAMMTTVPTGEFAVASALFLWTIDLWLHRRDVRWRR</sequence>
<keyword evidence="3" id="KW-0812">Transmembrane</keyword>
<accession>A0ABU1XUV4</accession>
<comment type="caution">
    <text evidence="4">The sequence shown here is derived from an EMBL/GenBank/DDBJ whole genome shotgun (WGS) entry which is preliminary data.</text>
</comment>
<keyword evidence="1" id="KW-0143">Chaperone</keyword>
<evidence type="ECO:0000256" key="3">
    <source>
        <dbReference type="SAM" id="Phobius"/>
    </source>
</evidence>
<gene>
    <name evidence="4" type="ORF">J2W68_000713</name>
</gene>
<organism evidence="4 5">
    <name type="scientific">Luteimonas terrae</name>
    <dbReference type="NCBI Taxonomy" id="1530191"/>
    <lineage>
        <taxon>Bacteria</taxon>
        <taxon>Pseudomonadati</taxon>
        <taxon>Pseudomonadota</taxon>
        <taxon>Gammaproteobacteria</taxon>
        <taxon>Lysobacterales</taxon>
        <taxon>Lysobacteraceae</taxon>
        <taxon>Luteimonas</taxon>
    </lineage>
</organism>
<keyword evidence="5" id="KW-1185">Reference proteome</keyword>
<dbReference type="CDD" id="cd06257">
    <property type="entry name" value="DnaJ"/>
    <property type="match status" value="1"/>
</dbReference>
<feature type="transmembrane region" description="Helical" evidence="3">
    <location>
        <begin position="384"/>
        <end position="404"/>
    </location>
</feature>
<protein>
    <recommendedName>
        <fullName evidence="6">J domain-containing protein</fullName>
    </recommendedName>
</protein>
<dbReference type="EMBL" id="JAVDWO010000002">
    <property type="protein sequence ID" value="MDR7192005.1"/>
    <property type="molecule type" value="Genomic_DNA"/>
</dbReference>
<name>A0ABU1XUV4_9GAMM</name>
<evidence type="ECO:0000256" key="1">
    <source>
        <dbReference type="ARBA" id="ARBA00023186"/>
    </source>
</evidence>
<feature type="region of interest" description="Disordered" evidence="2">
    <location>
        <begin position="64"/>
        <end position="85"/>
    </location>
</feature>
<dbReference type="SUPFAM" id="SSF46565">
    <property type="entry name" value="Chaperone J-domain"/>
    <property type="match status" value="1"/>
</dbReference>
<feature type="transmembrane region" description="Helical" evidence="3">
    <location>
        <begin position="496"/>
        <end position="513"/>
    </location>
</feature>
<keyword evidence="3" id="KW-0472">Membrane</keyword>
<dbReference type="InterPro" id="IPR036869">
    <property type="entry name" value="J_dom_sf"/>
</dbReference>
<feature type="compositionally biased region" description="Basic and acidic residues" evidence="2">
    <location>
        <begin position="137"/>
        <end position="150"/>
    </location>
</feature>
<evidence type="ECO:0008006" key="6">
    <source>
        <dbReference type="Google" id="ProtNLM"/>
    </source>
</evidence>
<feature type="transmembrane region" description="Helical" evidence="3">
    <location>
        <begin position="425"/>
        <end position="443"/>
    </location>
</feature>
<keyword evidence="3" id="KW-1133">Transmembrane helix</keyword>